<dbReference type="InterPro" id="IPR000953">
    <property type="entry name" value="Chromo/chromo_shadow_dom"/>
</dbReference>
<feature type="region of interest" description="Disordered" evidence="2">
    <location>
        <begin position="1"/>
        <end position="39"/>
    </location>
</feature>
<feature type="compositionally biased region" description="Basic and acidic residues" evidence="2">
    <location>
        <begin position="123"/>
        <end position="137"/>
    </location>
</feature>
<dbReference type="Proteomes" id="UP000800200">
    <property type="component" value="Unassembled WGS sequence"/>
</dbReference>
<feature type="compositionally biased region" description="Basic residues" evidence="2">
    <location>
        <begin position="202"/>
        <end position="215"/>
    </location>
</feature>
<keyword evidence="5" id="KW-1185">Reference proteome</keyword>
<protein>
    <recommendedName>
        <fullName evidence="3">Chromo domain-containing protein</fullName>
    </recommendedName>
</protein>
<evidence type="ECO:0000256" key="2">
    <source>
        <dbReference type="SAM" id="MobiDB-lite"/>
    </source>
</evidence>
<feature type="compositionally biased region" description="Low complexity" evidence="2">
    <location>
        <begin position="175"/>
        <end position="186"/>
    </location>
</feature>
<feature type="compositionally biased region" description="Polar residues" evidence="2">
    <location>
        <begin position="1"/>
        <end position="10"/>
    </location>
</feature>
<name>A0A6A6DBF7_9PEZI</name>
<organism evidence="4 5">
    <name type="scientific">Zopfia rhizophila CBS 207.26</name>
    <dbReference type="NCBI Taxonomy" id="1314779"/>
    <lineage>
        <taxon>Eukaryota</taxon>
        <taxon>Fungi</taxon>
        <taxon>Dikarya</taxon>
        <taxon>Ascomycota</taxon>
        <taxon>Pezizomycotina</taxon>
        <taxon>Dothideomycetes</taxon>
        <taxon>Dothideomycetes incertae sedis</taxon>
        <taxon>Zopfiaceae</taxon>
        <taxon>Zopfia</taxon>
    </lineage>
</organism>
<dbReference type="Gene3D" id="2.40.50.40">
    <property type="match status" value="1"/>
</dbReference>
<feature type="region of interest" description="Disordered" evidence="2">
    <location>
        <begin position="85"/>
        <end position="320"/>
    </location>
</feature>
<evidence type="ECO:0000259" key="3">
    <source>
        <dbReference type="PROSITE" id="PS50013"/>
    </source>
</evidence>
<evidence type="ECO:0000256" key="1">
    <source>
        <dbReference type="ARBA" id="ARBA00011353"/>
    </source>
</evidence>
<feature type="compositionally biased region" description="Polar residues" evidence="2">
    <location>
        <begin position="247"/>
        <end position="260"/>
    </location>
</feature>
<dbReference type="AlphaFoldDB" id="A0A6A6DBF7"/>
<dbReference type="EMBL" id="ML994727">
    <property type="protein sequence ID" value="KAF2175642.1"/>
    <property type="molecule type" value="Genomic_DNA"/>
</dbReference>
<feature type="compositionally biased region" description="Basic residues" evidence="2">
    <location>
        <begin position="302"/>
        <end position="313"/>
    </location>
</feature>
<dbReference type="OrthoDB" id="3694450at2759"/>
<feature type="compositionally biased region" description="Basic and acidic residues" evidence="2">
    <location>
        <begin position="11"/>
        <end position="33"/>
    </location>
</feature>
<comment type="subunit">
    <text evidence="1">Component of the NuA4 histone acetyltransferase complex.</text>
</comment>
<sequence length="351" mass="39209">MSNLHSNAASHETDHPDDNWDEENKNREKDAGEYKPPAPSSVICECHSVSTVNFTSLPFLLPAAPRHIVAEVCLIQGSCQGNAAVIEDSPPKSDTNEGCPREDDIGTQIGDRPEDSSIWTPEGRGEESPTRTKDAIKPEAINRTGTQTTPTHQPQRPVYKKAKEQGKFPLRVNISSSSSSSSNGFDNDTDDDDSVDHTTWLTRKRKRSPPAKRHSQMPNTASKQRRKHAAHSARQQKPSTPRGRPFSSRSSAPQPLSAAQHSGYDTKICYSDESSDDSSEESGDRGRYIGSNKRPMSTARPYRSRRHKQKRNRGGADEDDEYEVEKILDARVNRGKLQYRVEWLGYEDDPK</sequence>
<accession>A0A6A6DBF7</accession>
<dbReference type="GO" id="GO:0006338">
    <property type="term" value="P:chromatin remodeling"/>
    <property type="evidence" value="ECO:0007669"/>
    <property type="project" value="UniProtKB-ARBA"/>
</dbReference>
<proteinExistence type="predicted"/>
<evidence type="ECO:0000313" key="4">
    <source>
        <dbReference type="EMBL" id="KAF2175642.1"/>
    </source>
</evidence>
<dbReference type="CDD" id="cd00024">
    <property type="entry name" value="CD_CSD"/>
    <property type="match status" value="1"/>
</dbReference>
<dbReference type="InterPro" id="IPR016197">
    <property type="entry name" value="Chromo-like_dom_sf"/>
</dbReference>
<dbReference type="PROSITE" id="PS50013">
    <property type="entry name" value="CHROMO_2"/>
    <property type="match status" value="1"/>
</dbReference>
<gene>
    <name evidence="4" type="ORF">K469DRAFT_756078</name>
</gene>
<dbReference type="SUPFAM" id="SSF54160">
    <property type="entry name" value="Chromo domain-like"/>
    <property type="match status" value="1"/>
</dbReference>
<reference evidence="4" key="1">
    <citation type="journal article" date="2020" name="Stud. Mycol.">
        <title>101 Dothideomycetes genomes: a test case for predicting lifestyles and emergence of pathogens.</title>
        <authorList>
            <person name="Haridas S."/>
            <person name="Albert R."/>
            <person name="Binder M."/>
            <person name="Bloem J."/>
            <person name="Labutti K."/>
            <person name="Salamov A."/>
            <person name="Andreopoulos B."/>
            <person name="Baker S."/>
            <person name="Barry K."/>
            <person name="Bills G."/>
            <person name="Bluhm B."/>
            <person name="Cannon C."/>
            <person name="Castanera R."/>
            <person name="Culley D."/>
            <person name="Daum C."/>
            <person name="Ezra D."/>
            <person name="Gonzalez J."/>
            <person name="Henrissat B."/>
            <person name="Kuo A."/>
            <person name="Liang C."/>
            <person name="Lipzen A."/>
            <person name="Lutzoni F."/>
            <person name="Magnuson J."/>
            <person name="Mondo S."/>
            <person name="Nolan M."/>
            <person name="Ohm R."/>
            <person name="Pangilinan J."/>
            <person name="Park H.-J."/>
            <person name="Ramirez L."/>
            <person name="Alfaro M."/>
            <person name="Sun H."/>
            <person name="Tritt A."/>
            <person name="Yoshinaga Y."/>
            <person name="Zwiers L.-H."/>
            <person name="Turgeon B."/>
            <person name="Goodwin S."/>
            <person name="Spatafora J."/>
            <person name="Crous P."/>
            <person name="Grigoriev I."/>
        </authorList>
    </citation>
    <scope>NUCLEOTIDE SEQUENCE</scope>
    <source>
        <strain evidence="4">CBS 207.26</strain>
    </source>
</reference>
<feature type="compositionally biased region" description="Low complexity" evidence="2">
    <location>
        <begin position="144"/>
        <end position="157"/>
    </location>
</feature>
<evidence type="ECO:0000313" key="5">
    <source>
        <dbReference type="Proteomes" id="UP000800200"/>
    </source>
</evidence>
<feature type="compositionally biased region" description="Basic and acidic residues" evidence="2">
    <location>
        <begin position="89"/>
        <end position="104"/>
    </location>
</feature>
<feature type="domain" description="Chromo" evidence="3">
    <location>
        <begin position="322"/>
        <end position="351"/>
    </location>
</feature>